<dbReference type="SUPFAM" id="SSF48452">
    <property type="entry name" value="TPR-like"/>
    <property type="match status" value="2"/>
</dbReference>
<dbReference type="InterPro" id="IPR013699">
    <property type="entry name" value="Signal_recog_part_SRP72_RNA-bd"/>
</dbReference>
<dbReference type="Gene3D" id="1.25.40.10">
    <property type="entry name" value="Tetratricopeptide repeat domain"/>
    <property type="match status" value="2"/>
</dbReference>
<feature type="coiled-coil region" evidence="13">
    <location>
        <begin position="123"/>
        <end position="150"/>
    </location>
</feature>
<evidence type="ECO:0000256" key="14">
    <source>
        <dbReference type="SAM" id="MobiDB-lite"/>
    </source>
</evidence>
<keyword evidence="8" id="KW-0256">Endoplasmic reticulum</keyword>
<evidence type="ECO:0000259" key="15">
    <source>
        <dbReference type="Pfam" id="PF08492"/>
    </source>
</evidence>
<evidence type="ECO:0000256" key="8">
    <source>
        <dbReference type="ARBA" id="ARBA00022824"/>
    </source>
</evidence>
<dbReference type="GO" id="GO:0008312">
    <property type="term" value="F:7S RNA binding"/>
    <property type="evidence" value="ECO:0007669"/>
    <property type="project" value="InterPro"/>
</dbReference>
<accession>A0A813XIF5</accession>
<evidence type="ECO:0000256" key="2">
    <source>
        <dbReference type="ARBA" id="ARBA00004496"/>
    </source>
</evidence>
<keyword evidence="13" id="KW-0175">Coiled coil</keyword>
<dbReference type="PANTHER" id="PTHR14094">
    <property type="entry name" value="SIGNAL RECOGNITION PARTICLE 72"/>
    <property type="match status" value="1"/>
</dbReference>
<dbReference type="GO" id="GO:0043022">
    <property type="term" value="F:ribosome binding"/>
    <property type="evidence" value="ECO:0007669"/>
    <property type="project" value="TreeGrafter"/>
</dbReference>
<keyword evidence="9 11" id="KW-0733">Signal recognition particle</keyword>
<comment type="function">
    <text evidence="11">Component of the signal recognition particle (SRP) complex, a ribonucleoprotein complex that mediates the cotranslational targeting of secretory and membrane proteins to the endoplasmic reticulum (ER).</text>
</comment>
<feature type="compositionally biased region" description="Low complexity" evidence="14">
    <location>
        <begin position="616"/>
        <end position="648"/>
    </location>
</feature>
<dbReference type="PIRSF" id="PIRSF038922">
    <property type="entry name" value="SRP72"/>
    <property type="match status" value="1"/>
</dbReference>
<evidence type="ECO:0000256" key="5">
    <source>
        <dbReference type="ARBA" id="ARBA00022490"/>
    </source>
</evidence>
<feature type="compositionally biased region" description="Basic and acidic residues" evidence="14">
    <location>
        <begin position="572"/>
        <end position="587"/>
    </location>
</feature>
<dbReference type="FunFam" id="1.25.40.10:FF:000062">
    <property type="entry name" value="Signal recognition particle subunit SRP72"/>
    <property type="match status" value="1"/>
</dbReference>
<dbReference type="PANTHER" id="PTHR14094:SF9">
    <property type="entry name" value="SIGNAL RECOGNITION PARTICLE SUBUNIT SRP72"/>
    <property type="match status" value="1"/>
</dbReference>
<name>A0A813XIF5_9BILA</name>
<dbReference type="Proteomes" id="UP000663829">
    <property type="component" value="Unassembled WGS sequence"/>
</dbReference>
<keyword evidence="7 12" id="KW-0802">TPR repeat</keyword>
<dbReference type="InterPro" id="IPR026270">
    <property type="entry name" value="SRP72"/>
</dbReference>
<keyword evidence="10 11" id="KW-0687">Ribonucleoprotein</keyword>
<evidence type="ECO:0000256" key="7">
    <source>
        <dbReference type="ARBA" id="ARBA00022803"/>
    </source>
</evidence>
<organism evidence="16 18">
    <name type="scientific">Didymodactylos carnosus</name>
    <dbReference type="NCBI Taxonomy" id="1234261"/>
    <lineage>
        <taxon>Eukaryota</taxon>
        <taxon>Metazoa</taxon>
        <taxon>Spiralia</taxon>
        <taxon>Gnathifera</taxon>
        <taxon>Rotifera</taxon>
        <taxon>Eurotatoria</taxon>
        <taxon>Bdelloidea</taxon>
        <taxon>Philodinida</taxon>
        <taxon>Philodinidae</taxon>
        <taxon>Didymodactylos</taxon>
    </lineage>
</organism>
<keyword evidence="6" id="KW-0677">Repeat</keyword>
<dbReference type="InterPro" id="IPR011990">
    <property type="entry name" value="TPR-like_helical_dom_sf"/>
</dbReference>
<dbReference type="EMBL" id="CAJNOQ010001109">
    <property type="protein sequence ID" value="CAF0868643.1"/>
    <property type="molecule type" value="Genomic_DNA"/>
</dbReference>
<keyword evidence="18" id="KW-1185">Reference proteome</keyword>
<dbReference type="GO" id="GO:0005783">
    <property type="term" value="C:endoplasmic reticulum"/>
    <property type="evidence" value="ECO:0007669"/>
    <property type="project" value="UniProtKB-SubCell"/>
</dbReference>
<proteinExistence type="inferred from homology"/>
<feature type="repeat" description="TPR" evidence="12">
    <location>
        <begin position="228"/>
        <end position="261"/>
    </location>
</feature>
<evidence type="ECO:0000313" key="17">
    <source>
        <dbReference type="EMBL" id="CAF3656117.1"/>
    </source>
</evidence>
<dbReference type="GO" id="GO:0005786">
    <property type="term" value="C:signal recognition particle, endoplasmic reticulum targeting"/>
    <property type="evidence" value="ECO:0007669"/>
    <property type="project" value="UniProtKB-UniRule"/>
</dbReference>
<sequence length="661" mass="74709">MSEKQEKIDEQLRPLYADLQKYGQTQDWERALKVTKKILGISGNEKKATHCKIICLMQNDKFDDALSTISKIPTDTNDLIFERAYCEYRLNRIQDSYKTLEKLDMNNMTIREQELFVQVLYKLEKYKECVELYRELIKNSQDEYQSIRRANYIAALATWKLIDPSANVDMKDLNEDTYDITYNSACVLLNNGQYSEAEKKLRQAETQCRNELEEEGDLNEEEILREAANIRVQLAYCLQQQGKIQDALTLYNDVLKSRPSDLGVIAVASNNIAVLNKDQNLFDSRKRIKTASSPESETKLTNFQKKIINVNEALLAIYTGQHDVARRTLEKIQASAGTVDTKDDTIILAQVTLLIKEKKLQEATEILQEFINTTEKGHVTLYCRLTFVQLLLSQGKISQACEFMGNDNELIVKPGIVNSSSAAKFLDGAVDRLSSDNDHKKNSKALLHLIKQNIVHQEKLGNTKRVTEMLEIMHKLYPNDTNTLSKLIVHHLKSNPERANVLSQKLPSIQQLAKGIDVDTLESSFGKKAPKSEKAGTGGMIEKKKTVAGRDAASKHKKKRKIRLPKNYDPLAKPDPERWLPLRERTYYRGKRGKKNQKSVGKGTQGAMSTDHETTKSATTTTTAKPSKPTSQATTTSASSSTSTQPKPNTSKANAKKKGKR</sequence>
<dbReference type="EMBL" id="CAJOBC010001109">
    <property type="protein sequence ID" value="CAF3656117.1"/>
    <property type="molecule type" value="Genomic_DNA"/>
</dbReference>
<feature type="region of interest" description="Disordered" evidence="14">
    <location>
        <begin position="526"/>
        <end position="661"/>
    </location>
</feature>
<evidence type="ECO:0000256" key="1">
    <source>
        <dbReference type="ARBA" id="ARBA00004240"/>
    </source>
</evidence>
<evidence type="ECO:0000256" key="13">
    <source>
        <dbReference type="SAM" id="Coils"/>
    </source>
</evidence>
<comment type="subcellular location">
    <subcellularLocation>
        <location evidence="2 11">Cytoplasm</location>
    </subcellularLocation>
    <subcellularLocation>
        <location evidence="1">Endoplasmic reticulum</location>
    </subcellularLocation>
</comment>
<evidence type="ECO:0000256" key="4">
    <source>
        <dbReference type="ARBA" id="ARBA00018350"/>
    </source>
</evidence>
<evidence type="ECO:0000256" key="3">
    <source>
        <dbReference type="ARBA" id="ARBA00007676"/>
    </source>
</evidence>
<evidence type="ECO:0000256" key="9">
    <source>
        <dbReference type="ARBA" id="ARBA00023135"/>
    </source>
</evidence>
<dbReference type="Pfam" id="PF17004">
    <property type="entry name" value="SRP_TPR_like"/>
    <property type="match status" value="1"/>
</dbReference>
<dbReference type="OrthoDB" id="5421607at2759"/>
<dbReference type="InterPro" id="IPR031545">
    <property type="entry name" value="SRP72_TPR-like"/>
</dbReference>
<comment type="caution">
    <text evidence="16">The sequence shown here is derived from an EMBL/GenBank/DDBJ whole genome shotgun (WGS) entry which is preliminary data.</text>
</comment>
<dbReference type="GO" id="GO:0006614">
    <property type="term" value="P:SRP-dependent cotranslational protein targeting to membrane"/>
    <property type="evidence" value="ECO:0007669"/>
    <property type="project" value="UniProtKB-UniRule"/>
</dbReference>
<dbReference type="PROSITE" id="PS50005">
    <property type="entry name" value="TPR"/>
    <property type="match status" value="1"/>
</dbReference>
<dbReference type="Proteomes" id="UP000681722">
    <property type="component" value="Unassembled WGS sequence"/>
</dbReference>
<dbReference type="InterPro" id="IPR019734">
    <property type="entry name" value="TPR_rpt"/>
</dbReference>
<evidence type="ECO:0000256" key="6">
    <source>
        <dbReference type="ARBA" id="ARBA00022737"/>
    </source>
</evidence>
<feature type="domain" description="Signal recognition particle SRP72 subunit RNA-binding" evidence="15">
    <location>
        <begin position="543"/>
        <end position="590"/>
    </location>
</feature>
<comment type="similarity">
    <text evidence="3 11">Belongs to the SRP72 family.</text>
</comment>
<dbReference type="SMART" id="SM00028">
    <property type="entry name" value="TPR"/>
    <property type="match status" value="2"/>
</dbReference>
<evidence type="ECO:0000313" key="18">
    <source>
        <dbReference type="Proteomes" id="UP000663829"/>
    </source>
</evidence>
<dbReference type="AlphaFoldDB" id="A0A813XIF5"/>
<keyword evidence="5 11" id="KW-0963">Cytoplasm</keyword>
<gene>
    <name evidence="16" type="ORF">GPM918_LOCUS6980</name>
    <name evidence="17" type="ORF">SRO942_LOCUS6980</name>
</gene>
<evidence type="ECO:0000256" key="10">
    <source>
        <dbReference type="ARBA" id="ARBA00023274"/>
    </source>
</evidence>
<reference evidence="16" key="1">
    <citation type="submission" date="2021-02" db="EMBL/GenBank/DDBJ databases">
        <authorList>
            <person name="Nowell W R."/>
        </authorList>
    </citation>
    <scope>NUCLEOTIDE SEQUENCE</scope>
</reference>
<protein>
    <recommendedName>
        <fullName evidence="4 11">Signal recognition particle subunit SRP72</fullName>
    </recommendedName>
</protein>
<evidence type="ECO:0000256" key="11">
    <source>
        <dbReference type="PIRNR" id="PIRNR038922"/>
    </source>
</evidence>
<feature type="compositionally biased region" description="Basic residues" evidence="14">
    <location>
        <begin position="588"/>
        <end position="597"/>
    </location>
</feature>
<evidence type="ECO:0000256" key="12">
    <source>
        <dbReference type="PROSITE-ProRule" id="PRU00339"/>
    </source>
</evidence>
<evidence type="ECO:0000313" key="16">
    <source>
        <dbReference type="EMBL" id="CAF0868643.1"/>
    </source>
</evidence>
<feature type="compositionally biased region" description="Basic residues" evidence="14">
    <location>
        <begin position="555"/>
        <end position="564"/>
    </location>
</feature>
<feature type="coiled-coil region" evidence="13">
    <location>
        <begin position="194"/>
        <end position="221"/>
    </location>
</feature>
<dbReference type="Pfam" id="PF08492">
    <property type="entry name" value="SRP72"/>
    <property type="match status" value="1"/>
</dbReference>